<feature type="compositionally biased region" description="Polar residues" evidence="5">
    <location>
        <begin position="724"/>
        <end position="734"/>
    </location>
</feature>
<feature type="region of interest" description="Disordered" evidence="5">
    <location>
        <begin position="85"/>
        <end position="104"/>
    </location>
</feature>
<keyword evidence="1 4" id="KW-0479">Metal-binding</keyword>
<dbReference type="RefSeq" id="XP_033795040.1">
    <property type="nucleotide sequence ID" value="XM_033939149.1"/>
</dbReference>
<feature type="region of interest" description="Disordered" evidence="5">
    <location>
        <begin position="527"/>
        <end position="583"/>
    </location>
</feature>
<dbReference type="InterPro" id="IPR001781">
    <property type="entry name" value="Znf_LIM"/>
</dbReference>
<feature type="region of interest" description="Disordered" evidence="5">
    <location>
        <begin position="623"/>
        <end position="696"/>
    </location>
</feature>
<evidence type="ECO:0000259" key="6">
    <source>
        <dbReference type="PROSITE" id="PS50023"/>
    </source>
</evidence>
<dbReference type="GO" id="GO:0046872">
    <property type="term" value="F:metal ion binding"/>
    <property type="evidence" value="ECO:0007669"/>
    <property type="project" value="UniProtKB-KW"/>
</dbReference>
<feature type="region of interest" description="Disordered" evidence="5">
    <location>
        <begin position="463"/>
        <end position="490"/>
    </location>
</feature>
<reference evidence="8" key="1">
    <citation type="submission" date="2025-08" db="UniProtKB">
        <authorList>
            <consortium name="RefSeq"/>
        </authorList>
    </citation>
    <scope>IDENTIFICATION</scope>
</reference>
<dbReference type="InParanoid" id="A0A6P8QGU6"/>
<feature type="region of interest" description="Disordered" evidence="5">
    <location>
        <begin position="597"/>
        <end position="616"/>
    </location>
</feature>
<evidence type="ECO:0000313" key="7">
    <source>
        <dbReference type="Proteomes" id="UP000515159"/>
    </source>
</evidence>
<dbReference type="FunCoup" id="A0A6P8QGU6">
    <property type="interactions" value="1123"/>
</dbReference>
<dbReference type="PROSITE" id="PS50023">
    <property type="entry name" value="LIM_DOMAIN_2"/>
    <property type="match status" value="1"/>
</dbReference>
<protein>
    <submittedName>
        <fullName evidence="8">LOW QUALITY PROTEIN: LIM domain and actin-binding protein 1</fullName>
    </submittedName>
</protein>
<dbReference type="Pfam" id="PF00412">
    <property type="entry name" value="LIM"/>
    <property type="match status" value="1"/>
</dbReference>
<dbReference type="FunFam" id="2.10.110.10:FF:000002">
    <property type="entry name" value="LIM domain and actin-binding 1"/>
    <property type="match status" value="1"/>
</dbReference>
<evidence type="ECO:0000256" key="4">
    <source>
        <dbReference type="PROSITE-ProRule" id="PRU00125"/>
    </source>
</evidence>
<keyword evidence="3 4" id="KW-0440">LIM domain</keyword>
<dbReference type="KEGG" id="gsh:117357902"/>
<keyword evidence="7" id="KW-1185">Reference proteome</keyword>
<evidence type="ECO:0000256" key="1">
    <source>
        <dbReference type="ARBA" id="ARBA00022723"/>
    </source>
</evidence>
<feature type="region of interest" description="Disordered" evidence="5">
    <location>
        <begin position="708"/>
        <end position="743"/>
    </location>
</feature>
<dbReference type="SMART" id="SM00132">
    <property type="entry name" value="LIM"/>
    <property type="match status" value="1"/>
</dbReference>
<dbReference type="InterPro" id="IPR028740">
    <property type="entry name" value="EPLIN_Lim_dom"/>
</dbReference>
<feature type="domain" description="LIM zinc-binding" evidence="6">
    <location>
        <begin position="388"/>
        <end position="448"/>
    </location>
</feature>
<dbReference type="AlphaFoldDB" id="A0A6P8QGU6"/>
<dbReference type="OrthoDB" id="6129702at2759"/>
<dbReference type="SUPFAM" id="SSF57716">
    <property type="entry name" value="Glucocorticoid receptor-like (DNA-binding domain)"/>
    <property type="match status" value="2"/>
</dbReference>
<organism evidence="7 8">
    <name type="scientific">Geotrypetes seraphini</name>
    <name type="common">Gaboon caecilian</name>
    <name type="synonym">Caecilia seraphini</name>
    <dbReference type="NCBI Taxonomy" id="260995"/>
    <lineage>
        <taxon>Eukaryota</taxon>
        <taxon>Metazoa</taxon>
        <taxon>Chordata</taxon>
        <taxon>Craniata</taxon>
        <taxon>Vertebrata</taxon>
        <taxon>Euteleostomi</taxon>
        <taxon>Amphibia</taxon>
        <taxon>Gymnophiona</taxon>
        <taxon>Geotrypetes</taxon>
    </lineage>
</organism>
<accession>A0A6P8QGU6</accession>
<dbReference type="GeneID" id="117357902"/>
<feature type="compositionally biased region" description="Low complexity" evidence="5">
    <location>
        <begin position="280"/>
        <end position="289"/>
    </location>
</feature>
<feature type="region of interest" description="Disordered" evidence="5">
    <location>
        <begin position="238"/>
        <end position="299"/>
    </location>
</feature>
<dbReference type="PROSITE" id="PS00478">
    <property type="entry name" value="LIM_DOMAIN_1"/>
    <property type="match status" value="1"/>
</dbReference>
<dbReference type="CDD" id="cd09485">
    <property type="entry name" value="LIM_Eplin_alpha_beta"/>
    <property type="match status" value="1"/>
</dbReference>
<sequence length="760" mass="85214">MVSSFNRKPIRPQGDITTSGCRSEGVGLSQFMGVLAAVIYKMEASPFKRGQWSSQSLRITAKELSLVNKKSGSIMERFSRYQKAAEEAGAEKKKHNTENLPPNFRKGALSVLKKKWENPGIGLTSWKEVQPSSCAEVNQKVTSPGILAETVSAASIEADHKLEVSSRSQLQSPPAAVSRFRYPSVSSEESKTPPVENSKMDHYFGGDTEEGKPISAENYKPSGKIEKYNVPLTNLKLMFERGNTTQNKSPRESGRMGMRRKMSENSLSSEDLDGNLDHISSSSPGSSPSKITSQRSFDIPHMLETPVKDRMAKYQAAVSKQGRQLSQAVSITQNGPSLLLDPADKTEALNEDESQKSGVCLSSSVKVDGQAETSPPKTAKKFQLPVREICIDCQKTVYPMERFFANGQVFHNSCFRCSYCSSKLSLGNYASLHGNIYCKPHFNQLFKSKGNYDEGFGHKQHKELWTSKNENEELPDKPSREETQSPGVEDAPIAKVGILAATMEAMVVPQSLEKEKPIETKRLRIAWPPPSEMGKSGSSSEDSIKMFKPKWPPVDEIHKPENEEDGDLKKLRRSQSLKERSRPFTIASSFRSVAIKDKEPEKLKLTSSDDKNNISVMKQDVEIMKEMPTDKKEGVELERAGKTEVLKTQREEERELREERIDTSKEVCPSEKDKDKLLDNGELSIGNKEDGTPSEEQEAFLNNYLKQRSEHSSAEDLTAKELSPDQNCESQNSGFWEEDMEDLSLEEQIKRNRYYEDEDE</sequence>
<proteinExistence type="predicted"/>
<keyword evidence="2 4" id="KW-0862">Zinc</keyword>
<name>A0A6P8QGU6_GEOSA</name>
<dbReference type="CTD" id="51474"/>
<dbReference type="Gene3D" id="2.10.110.10">
    <property type="entry name" value="Cysteine Rich Protein"/>
    <property type="match status" value="1"/>
</dbReference>
<feature type="compositionally biased region" description="Basic and acidic residues" evidence="5">
    <location>
        <begin position="623"/>
        <end position="679"/>
    </location>
</feature>
<feature type="region of interest" description="Disordered" evidence="5">
    <location>
        <begin position="165"/>
        <end position="220"/>
    </location>
</feature>
<evidence type="ECO:0000256" key="5">
    <source>
        <dbReference type="SAM" id="MobiDB-lite"/>
    </source>
</evidence>
<evidence type="ECO:0000313" key="8">
    <source>
        <dbReference type="RefSeq" id="XP_033795040.1"/>
    </source>
</evidence>
<feature type="compositionally biased region" description="Basic and acidic residues" evidence="5">
    <location>
        <begin position="708"/>
        <end position="723"/>
    </location>
</feature>
<feature type="compositionally biased region" description="Basic and acidic residues" evidence="5">
    <location>
        <begin position="597"/>
        <end position="612"/>
    </location>
</feature>
<feature type="compositionally biased region" description="Basic and acidic residues" evidence="5">
    <location>
        <begin position="198"/>
        <end position="212"/>
    </location>
</feature>
<gene>
    <name evidence="8" type="primary">LIMA1</name>
</gene>
<dbReference type="PANTHER" id="PTHR24206">
    <property type="entry name" value="OS06G0237300 PROTEIN"/>
    <property type="match status" value="1"/>
</dbReference>
<feature type="compositionally biased region" description="Basic and acidic residues" evidence="5">
    <location>
        <begin position="463"/>
        <end position="483"/>
    </location>
</feature>
<evidence type="ECO:0000256" key="3">
    <source>
        <dbReference type="ARBA" id="ARBA00023038"/>
    </source>
</evidence>
<dbReference type="Proteomes" id="UP000515159">
    <property type="component" value="Chromosome 3"/>
</dbReference>
<evidence type="ECO:0000256" key="2">
    <source>
        <dbReference type="ARBA" id="ARBA00022833"/>
    </source>
</evidence>